<dbReference type="RefSeq" id="WP_183750840.1">
    <property type="nucleotide sequence ID" value="NZ_JACICC010000002.1"/>
</dbReference>
<evidence type="ECO:0000313" key="2">
    <source>
        <dbReference type="Proteomes" id="UP000537592"/>
    </source>
</evidence>
<reference evidence="1 2" key="1">
    <citation type="submission" date="2020-08" db="EMBL/GenBank/DDBJ databases">
        <title>Genomic Encyclopedia of Type Strains, Phase IV (KMG-IV): sequencing the most valuable type-strain genomes for metagenomic binning, comparative biology and taxonomic classification.</title>
        <authorList>
            <person name="Goeker M."/>
        </authorList>
    </citation>
    <scope>NUCLEOTIDE SEQUENCE [LARGE SCALE GENOMIC DNA]</scope>
    <source>
        <strain evidence="1 2">DSM 28760</strain>
    </source>
</reference>
<organism evidence="1 2">
    <name type="scientific">Pseudochelatococcus contaminans</name>
    <dbReference type="NCBI Taxonomy" id="1538103"/>
    <lineage>
        <taxon>Bacteria</taxon>
        <taxon>Pseudomonadati</taxon>
        <taxon>Pseudomonadota</taxon>
        <taxon>Alphaproteobacteria</taxon>
        <taxon>Hyphomicrobiales</taxon>
        <taxon>Chelatococcaceae</taxon>
        <taxon>Pseudochelatococcus</taxon>
    </lineage>
</organism>
<dbReference type="Proteomes" id="UP000537592">
    <property type="component" value="Unassembled WGS sequence"/>
</dbReference>
<sequence>MTTYDLSTLRDLLVRVETPALAAQFAYEFADAMLKERTRHDSQDT</sequence>
<dbReference type="AlphaFoldDB" id="A0A7W5Z2T2"/>
<comment type="caution">
    <text evidence="1">The sequence shown here is derived from an EMBL/GenBank/DDBJ whole genome shotgun (WGS) entry which is preliminary data.</text>
</comment>
<evidence type="ECO:0000313" key="1">
    <source>
        <dbReference type="EMBL" id="MBB3808800.1"/>
    </source>
</evidence>
<name>A0A7W5Z2T2_9HYPH</name>
<keyword evidence="2" id="KW-1185">Reference proteome</keyword>
<gene>
    <name evidence="1" type="ORF">FHS81_000870</name>
</gene>
<proteinExistence type="predicted"/>
<dbReference type="EMBL" id="JACICC010000002">
    <property type="protein sequence ID" value="MBB3808800.1"/>
    <property type="molecule type" value="Genomic_DNA"/>
</dbReference>
<protein>
    <submittedName>
        <fullName evidence="1">Uncharacterized protein</fullName>
    </submittedName>
</protein>
<accession>A0A7W5Z2T2</accession>